<comment type="caution">
    <text evidence="2">The sequence shown here is derived from an EMBL/GenBank/DDBJ whole genome shotgun (WGS) entry which is preliminary data.</text>
</comment>
<keyword evidence="3" id="KW-1185">Reference proteome</keyword>
<reference evidence="2 3" key="1">
    <citation type="submission" date="2024-01" db="EMBL/GenBank/DDBJ databases">
        <title>A draft genome for the cacao thread blight pathogen Marasmiellus scandens.</title>
        <authorList>
            <person name="Baruah I.K."/>
            <person name="Leung J."/>
            <person name="Bukari Y."/>
            <person name="Amoako-Attah I."/>
            <person name="Meinhardt L.W."/>
            <person name="Bailey B.A."/>
            <person name="Cohen S.P."/>
        </authorList>
    </citation>
    <scope>NUCLEOTIDE SEQUENCE [LARGE SCALE GENOMIC DNA]</scope>
    <source>
        <strain evidence="2 3">GH-19</strain>
    </source>
</reference>
<organism evidence="2 3">
    <name type="scientific">Marasmiellus scandens</name>
    <dbReference type="NCBI Taxonomy" id="2682957"/>
    <lineage>
        <taxon>Eukaryota</taxon>
        <taxon>Fungi</taxon>
        <taxon>Dikarya</taxon>
        <taxon>Basidiomycota</taxon>
        <taxon>Agaricomycotina</taxon>
        <taxon>Agaricomycetes</taxon>
        <taxon>Agaricomycetidae</taxon>
        <taxon>Agaricales</taxon>
        <taxon>Marasmiineae</taxon>
        <taxon>Omphalotaceae</taxon>
        <taxon>Marasmiellus</taxon>
    </lineage>
</organism>
<name>A0ABR1J8M0_9AGAR</name>
<evidence type="ECO:0000256" key="1">
    <source>
        <dbReference type="SAM" id="MobiDB-lite"/>
    </source>
</evidence>
<gene>
    <name evidence="2" type="ORF">VKT23_011637</name>
</gene>
<evidence type="ECO:0000313" key="2">
    <source>
        <dbReference type="EMBL" id="KAK7453373.1"/>
    </source>
</evidence>
<evidence type="ECO:0000313" key="3">
    <source>
        <dbReference type="Proteomes" id="UP001498398"/>
    </source>
</evidence>
<protein>
    <submittedName>
        <fullName evidence="2">Uncharacterized protein</fullName>
    </submittedName>
</protein>
<feature type="region of interest" description="Disordered" evidence="1">
    <location>
        <begin position="152"/>
        <end position="173"/>
    </location>
</feature>
<accession>A0ABR1J8M0</accession>
<dbReference type="EMBL" id="JBANRG010000026">
    <property type="protein sequence ID" value="KAK7453373.1"/>
    <property type="molecule type" value="Genomic_DNA"/>
</dbReference>
<proteinExistence type="predicted"/>
<dbReference type="Proteomes" id="UP001498398">
    <property type="component" value="Unassembled WGS sequence"/>
</dbReference>
<sequence length="203" mass="22977">MREISSPKPISPPDTNTKPAYLTNLERMFETRLIPLLDPNYLETPSFTLLKDTYPNLPDTLVWKLWGILDHLHHPSAWSGFQIIYPHGQPCSGQSLRSLKDFARIASFNEVIMELDKMSNWVEEAAERTMVGGSKWDGKSDATVFWDELKGGSGPQTRGRLNEEGPYGEQEPVSGMVDITRTCSFGFVYYCQTVDAYSPQFFG</sequence>